<dbReference type="InterPro" id="IPR023765">
    <property type="entry name" value="SBP_5_CS"/>
</dbReference>
<evidence type="ECO:0000256" key="4">
    <source>
        <dbReference type="ARBA" id="ARBA00022729"/>
    </source>
</evidence>
<dbReference type="GO" id="GO:0030288">
    <property type="term" value="C:outer membrane-bounded periplasmic space"/>
    <property type="evidence" value="ECO:0007669"/>
    <property type="project" value="UniProtKB-ARBA"/>
</dbReference>
<dbReference type="PANTHER" id="PTHR30290">
    <property type="entry name" value="PERIPLASMIC BINDING COMPONENT OF ABC TRANSPORTER"/>
    <property type="match status" value="1"/>
</dbReference>
<comment type="caution">
    <text evidence="8">The sequence shown here is derived from an EMBL/GenBank/DDBJ whole genome shotgun (WGS) entry which is preliminary data.</text>
</comment>
<dbReference type="FunFam" id="3.10.105.10:FF:000001">
    <property type="entry name" value="Oligopeptide ABC transporter, oligopeptide-binding protein"/>
    <property type="match status" value="1"/>
</dbReference>
<dbReference type="EMBL" id="JQBY01000027">
    <property type="protein sequence ID" value="KRN81463.1"/>
    <property type="molecule type" value="Genomic_DNA"/>
</dbReference>
<dbReference type="InterPro" id="IPR030678">
    <property type="entry name" value="Peptide/Ni-bd"/>
</dbReference>
<evidence type="ECO:0000256" key="3">
    <source>
        <dbReference type="ARBA" id="ARBA00022448"/>
    </source>
</evidence>
<dbReference type="Gene3D" id="3.90.76.10">
    <property type="entry name" value="Dipeptide-binding Protein, Domain 1"/>
    <property type="match status" value="1"/>
</dbReference>
<evidence type="ECO:0000256" key="1">
    <source>
        <dbReference type="ARBA" id="ARBA00004193"/>
    </source>
</evidence>
<reference evidence="8 10" key="1">
    <citation type="journal article" date="2015" name="Genome Announc.">
        <title>Expanding the biotechnology potential of lactobacilli through comparative genomics of 213 strains and associated genera.</title>
        <authorList>
            <person name="Sun Z."/>
            <person name="Harris H.M."/>
            <person name="McCann A."/>
            <person name="Guo C."/>
            <person name="Argimon S."/>
            <person name="Zhang W."/>
            <person name="Yang X."/>
            <person name="Jeffery I.B."/>
            <person name="Cooney J.C."/>
            <person name="Kagawa T.F."/>
            <person name="Liu W."/>
            <person name="Song Y."/>
            <person name="Salvetti E."/>
            <person name="Wrobel A."/>
            <person name="Rasinkangas P."/>
            <person name="Parkhill J."/>
            <person name="Rea M.C."/>
            <person name="O'Sullivan O."/>
            <person name="Ritari J."/>
            <person name="Douillard F.P."/>
            <person name="Paul Ross R."/>
            <person name="Yang R."/>
            <person name="Briner A.E."/>
            <person name="Felis G.E."/>
            <person name="de Vos W.M."/>
            <person name="Barrangou R."/>
            <person name="Klaenhammer T.R."/>
            <person name="Caufield P.W."/>
            <person name="Cui Y."/>
            <person name="Zhang H."/>
            <person name="O'Toole P.W."/>
        </authorList>
    </citation>
    <scope>NUCLEOTIDE SEQUENCE [LARGE SCALE GENOMIC DNA]</scope>
    <source>
        <strain evidence="8 10">DSM 22301</strain>
    </source>
</reference>
<dbReference type="Proteomes" id="UP000051749">
    <property type="component" value="Unassembled WGS sequence"/>
</dbReference>
<dbReference type="Gene3D" id="3.40.190.10">
    <property type="entry name" value="Periplasmic binding protein-like II"/>
    <property type="match status" value="1"/>
</dbReference>
<organism evidence="8 10">
    <name type="scientific">Pediococcus ethanolidurans</name>
    <dbReference type="NCBI Taxonomy" id="319653"/>
    <lineage>
        <taxon>Bacteria</taxon>
        <taxon>Bacillati</taxon>
        <taxon>Bacillota</taxon>
        <taxon>Bacilli</taxon>
        <taxon>Lactobacillales</taxon>
        <taxon>Lactobacillaceae</taxon>
        <taxon>Pediococcus</taxon>
    </lineage>
</organism>
<dbReference type="InterPro" id="IPR039424">
    <property type="entry name" value="SBP_5"/>
</dbReference>
<dbReference type="Proteomes" id="UP000182818">
    <property type="component" value="Unassembled WGS sequence"/>
</dbReference>
<dbReference type="Pfam" id="PF00496">
    <property type="entry name" value="SBP_bac_5"/>
    <property type="match status" value="1"/>
</dbReference>
<evidence type="ECO:0000313" key="9">
    <source>
        <dbReference type="EMBL" id="SER60666.1"/>
    </source>
</evidence>
<feature type="signal peptide" evidence="6">
    <location>
        <begin position="1"/>
        <end position="20"/>
    </location>
</feature>
<dbReference type="AlphaFoldDB" id="A0A0R2K4Y9"/>
<feature type="domain" description="Solute-binding protein family 5" evidence="7">
    <location>
        <begin position="87"/>
        <end position="472"/>
    </location>
</feature>
<keyword evidence="11" id="KW-1185">Reference proteome</keyword>
<keyword evidence="5" id="KW-0571">Peptide transport</keyword>
<comment type="similarity">
    <text evidence="2">Belongs to the bacterial solute-binding protein 5 family.</text>
</comment>
<dbReference type="Gene3D" id="3.10.105.10">
    <property type="entry name" value="Dipeptide-binding Protein, Domain 3"/>
    <property type="match status" value="1"/>
</dbReference>
<dbReference type="OrthoDB" id="403896at2"/>
<evidence type="ECO:0000259" key="7">
    <source>
        <dbReference type="Pfam" id="PF00496"/>
    </source>
</evidence>
<name>A0A0R2K4Y9_9LACO</name>
<dbReference type="GeneID" id="76044343"/>
<sequence length="553" mass="61612">MKFKKGSVTLLVALPLLLLAACGNGKSSSSSSNGVDKSNLAAKQVVNWTEKSELPSIDPSIATDQISFNVMNNTNEGLYRLGKNNKILPGIATKTKVSKDGKTYTFTLRKNAKWSNGDKVTAKDFVYSWQRINNPKTGSQYAYLYSGIKNADQIQAGKKPVSSLGIKADGNYKLTVTLEKAIPYFKLLMGFPSFFPQNQKVVEKYGDKYATQSKYQVYNGPFTLQGWTGTNNKWSLVKNKNYWDKKHVYLDKLNDQVVKDTQTGLNLFQGKQVDQTILSGTQVANMKSSKSFFLGREARNAYLEYNYKKIKAFQNLDIRQAMSLAINRKQLVNNVLADGSTVPKGFVTDGLASNPKTGEDFAKEAYTGTGVNYDLTKAKKLWAKGLKAEGKKSVTYTLMADDTDAGKKTAEFLQSQLEKLPGLKINVQTIPYKTRLARSAKGQFQLVITLWGADFSDPISDLGLFTSDNSFNNGKWGNKEYDKLIDKANNADANNTQKRWEDMVKAEKILMNQQGNAPLYNGVVPQLINTKVKGYIYNTAGVPWNWKGVYVEK</sequence>
<keyword evidence="3" id="KW-0813">Transport</keyword>
<evidence type="ECO:0000256" key="5">
    <source>
        <dbReference type="ARBA" id="ARBA00022856"/>
    </source>
</evidence>
<dbReference type="InterPro" id="IPR000914">
    <property type="entry name" value="SBP_5_dom"/>
</dbReference>
<dbReference type="STRING" id="319653.SAMN04487973_1112"/>
<keyword evidence="4 6" id="KW-0732">Signal</keyword>
<dbReference type="PROSITE" id="PS51257">
    <property type="entry name" value="PROKAR_LIPOPROTEIN"/>
    <property type="match status" value="1"/>
</dbReference>
<proteinExistence type="inferred from homology"/>
<keyword evidence="5" id="KW-0653">Protein transport</keyword>
<evidence type="ECO:0000313" key="8">
    <source>
        <dbReference type="EMBL" id="KRN81463.1"/>
    </source>
</evidence>
<feature type="chain" id="PRO_5039242405" evidence="6">
    <location>
        <begin position="21"/>
        <end position="553"/>
    </location>
</feature>
<dbReference type="PATRIC" id="fig|319653.3.peg.1172"/>
<comment type="subcellular location">
    <subcellularLocation>
        <location evidence="1">Cell membrane</location>
        <topology evidence="1">Lipid-anchor</topology>
    </subcellularLocation>
</comment>
<dbReference type="PROSITE" id="PS01040">
    <property type="entry name" value="SBP_BACTERIAL_5"/>
    <property type="match status" value="1"/>
</dbReference>
<evidence type="ECO:0000313" key="10">
    <source>
        <dbReference type="Proteomes" id="UP000051749"/>
    </source>
</evidence>
<dbReference type="CDD" id="cd08504">
    <property type="entry name" value="PBP2_OppA"/>
    <property type="match status" value="1"/>
</dbReference>
<gene>
    <name evidence="8" type="ORF">IV87_GL001157</name>
    <name evidence="9" type="ORF">SAMN04487973_1112</name>
</gene>
<dbReference type="PIRSF" id="PIRSF002741">
    <property type="entry name" value="MppA"/>
    <property type="match status" value="1"/>
</dbReference>
<dbReference type="EMBL" id="FOGK01000011">
    <property type="protein sequence ID" value="SER60666.1"/>
    <property type="molecule type" value="Genomic_DNA"/>
</dbReference>
<dbReference type="GO" id="GO:1904680">
    <property type="term" value="F:peptide transmembrane transporter activity"/>
    <property type="evidence" value="ECO:0007669"/>
    <property type="project" value="TreeGrafter"/>
</dbReference>
<dbReference type="RefSeq" id="WP_057807677.1">
    <property type="nucleotide sequence ID" value="NZ_BJYP01000025.1"/>
</dbReference>
<dbReference type="FunFam" id="3.90.76.10:FF:000001">
    <property type="entry name" value="Oligopeptide ABC transporter substrate-binding protein"/>
    <property type="match status" value="1"/>
</dbReference>
<dbReference type="GO" id="GO:0043190">
    <property type="term" value="C:ATP-binding cassette (ABC) transporter complex"/>
    <property type="evidence" value="ECO:0007669"/>
    <property type="project" value="InterPro"/>
</dbReference>
<dbReference type="GO" id="GO:0015833">
    <property type="term" value="P:peptide transport"/>
    <property type="evidence" value="ECO:0007669"/>
    <property type="project" value="UniProtKB-KW"/>
</dbReference>
<protein>
    <submittedName>
        <fullName evidence="9">Oligopeptide transport system substrate-binding protein</fullName>
    </submittedName>
</protein>
<evidence type="ECO:0000313" key="11">
    <source>
        <dbReference type="Proteomes" id="UP000182818"/>
    </source>
</evidence>
<dbReference type="SUPFAM" id="SSF53850">
    <property type="entry name" value="Periplasmic binding protein-like II"/>
    <property type="match status" value="1"/>
</dbReference>
<dbReference type="PANTHER" id="PTHR30290:SF10">
    <property type="entry name" value="PERIPLASMIC OLIGOPEPTIDE-BINDING PROTEIN-RELATED"/>
    <property type="match status" value="1"/>
</dbReference>
<evidence type="ECO:0000256" key="6">
    <source>
        <dbReference type="SAM" id="SignalP"/>
    </source>
</evidence>
<evidence type="ECO:0000256" key="2">
    <source>
        <dbReference type="ARBA" id="ARBA00005695"/>
    </source>
</evidence>
<reference evidence="9 11" key="2">
    <citation type="submission" date="2016-10" db="EMBL/GenBank/DDBJ databases">
        <authorList>
            <person name="Varghese N."/>
            <person name="Submissions S."/>
        </authorList>
    </citation>
    <scope>NUCLEOTIDE SEQUENCE [LARGE SCALE GENOMIC DNA]</scope>
    <source>
        <strain evidence="9 11">CGMCC 1.3889</strain>
    </source>
</reference>
<accession>A0A0R2K4Y9</accession>